<evidence type="ECO:0000256" key="2">
    <source>
        <dbReference type="ARBA" id="ARBA00022692"/>
    </source>
</evidence>
<keyword evidence="3 5" id="KW-1133">Transmembrane helix</keyword>
<dbReference type="CDD" id="cd16914">
    <property type="entry name" value="EcfT"/>
    <property type="match status" value="1"/>
</dbReference>
<dbReference type="RefSeq" id="WP_102373839.1">
    <property type="nucleotide sequence ID" value="NZ_JBBNOP010000010.1"/>
</dbReference>
<dbReference type="EMBL" id="JBBNOP010000010">
    <property type="protein sequence ID" value="MEQ3363629.1"/>
    <property type="molecule type" value="Genomic_DNA"/>
</dbReference>
<reference evidence="6 7" key="1">
    <citation type="submission" date="2024-04" db="EMBL/GenBank/DDBJ databases">
        <title>Human intestinal bacterial collection.</title>
        <authorList>
            <person name="Pauvert C."/>
            <person name="Hitch T.C.A."/>
            <person name="Clavel T."/>
        </authorList>
    </citation>
    <scope>NUCLEOTIDE SEQUENCE [LARGE SCALE GENOMIC DNA]</scope>
    <source>
        <strain evidence="6 7">CLA-KB-H42</strain>
    </source>
</reference>
<dbReference type="Proteomes" id="UP001487305">
    <property type="component" value="Unassembled WGS sequence"/>
</dbReference>
<evidence type="ECO:0000256" key="5">
    <source>
        <dbReference type="SAM" id="Phobius"/>
    </source>
</evidence>
<dbReference type="Pfam" id="PF02361">
    <property type="entry name" value="CbiQ"/>
    <property type="match status" value="1"/>
</dbReference>
<keyword evidence="4 5" id="KW-0472">Membrane</keyword>
<feature type="transmembrane region" description="Helical" evidence="5">
    <location>
        <begin position="73"/>
        <end position="90"/>
    </location>
</feature>
<organism evidence="6 7">
    <name type="scientific">Raoultibacter massiliensis</name>
    <dbReference type="NCBI Taxonomy" id="1852371"/>
    <lineage>
        <taxon>Bacteria</taxon>
        <taxon>Bacillati</taxon>
        <taxon>Actinomycetota</taxon>
        <taxon>Coriobacteriia</taxon>
        <taxon>Eggerthellales</taxon>
        <taxon>Eggerthellaceae</taxon>
        <taxon>Raoultibacter</taxon>
    </lineage>
</organism>
<dbReference type="InterPro" id="IPR003339">
    <property type="entry name" value="ABC/ECF_trnsptr_transmembrane"/>
</dbReference>
<comment type="subcellular location">
    <subcellularLocation>
        <location evidence="1">Membrane</location>
        <topology evidence="1">Multi-pass membrane protein</topology>
    </subcellularLocation>
</comment>
<protein>
    <submittedName>
        <fullName evidence="6">Energy-coupling factor transporter transmembrane component T</fullName>
    </submittedName>
</protein>
<proteinExistence type="predicted"/>
<keyword evidence="7" id="KW-1185">Reference proteome</keyword>
<evidence type="ECO:0000256" key="1">
    <source>
        <dbReference type="ARBA" id="ARBA00004141"/>
    </source>
</evidence>
<evidence type="ECO:0000313" key="6">
    <source>
        <dbReference type="EMBL" id="MEQ3363629.1"/>
    </source>
</evidence>
<comment type="caution">
    <text evidence="6">The sequence shown here is derived from an EMBL/GenBank/DDBJ whole genome shotgun (WGS) entry which is preliminary data.</text>
</comment>
<name>A0ABV1JEX6_9ACTN</name>
<evidence type="ECO:0000256" key="3">
    <source>
        <dbReference type="ARBA" id="ARBA00022989"/>
    </source>
</evidence>
<feature type="transmembrane region" description="Helical" evidence="5">
    <location>
        <begin position="102"/>
        <end position="126"/>
    </location>
</feature>
<feature type="transmembrane region" description="Helical" evidence="5">
    <location>
        <begin position="26"/>
        <end position="53"/>
    </location>
</feature>
<dbReference type="PANTHER" id="PTHR33514">
    <property type="entry name" value="PROTEIN ABCI12, CHLOROPLASTIC"/>
    <property type="match status" value="1"/>
</dbReference>
<sequence>MAAAFSLGQYVSKASIVHRLDARAKIVLVVAYAVALFLAAGWLGVGVCGALLVAGYGAARIPFGLALRGLKPILYILAFTIVVNSFTFSANDASDASGGTIALIGSFGISAHGAATGLFFALRIALFVAATSLLTYTSTLVDIVDAIRSLASPLARFNAPVEDIAIVCALTLRFVPSTVEEAERVTKAQQARGLRLDEGGLVKRAKAWIPVIVPLFISLFRRAETLACAMDARCYAGGARTHLRSTRIRRADSVAASLGVVLLACVAMFL</sequence>
<evidence type="ECO:0000313" key="7">
    <source>
        <dbReference type="Proteomes" id="UP001487305"/>
    </source>
</evidence>
<keyword evidence="2 5" id="KW-0812">Transmembrane</keyword>
<gene>
    <name evidence="6" type="ORF">AAA083_11655</name>
</gene>
<dbReference type="PANTHER" id="PTHR33514:SF13">
    <property type="entry name" value="PROTEIN ABCI12, CHLOROPLASTIC"/>
    <property type="match status" value="1"/>
</dbReference>
<evidence type="ECO:0000256" key="4">
    <source>
        <dbReference type="ARBA" id="ARBA00023136"/>
    </source>
</evidence>
<accession>A0ABV1JEX6</accession>